<keyword evidence="4 6" id="KW-0663">Pyridoxal phosphate</keyword>
<evidence type="ECO:0000256" key="7">
    <source>
        <dbReference type="RuleBase" id="RU000382"/>
    </source>
</evidence>
<sequence length="478" mass="52765">MKTKEQNKEVGILMKDFISSTVDFYNHMESGPVFRPAGKECLAGLNDQSIPHKGRPLKDVYKEMLEKVYASTLLGQHPRSFACVPSTASLLSWMGDIMTNAWNPHASCTVNAPAANLIEKKLIRWMCGLAGFPKESGGLFVSGGSIANLTALTAARDAKLSHEEYSKGMVYVSDQTHSSVVKGLHIIGFSKDQIRVIPSDALFAMDISVLKAAIIKDINAHKKPFAVIASAGTTNTGSVDPLPQIAALCREYDLWMHVDGAYGASALLSDQYRKNLSGISLSDSLSWDAHKWLLQTYGCSVVLVRDQSCLVHSFSAHPEYLKDAQSSADSVEFWDLGPELTRPARSLKLWLTLQAMGTDAMEKIIDHGCALAQLAQRLISQSPDWEIVSPAQLGIINFRYISHRQLSPRELDRINQNIAREITQSGFAQIFTTELCGKKVLRMCTIHPETTEQDIYDTIRFLKNTDTVKESSLTARTA</sequence>
<dbReference type="InterPro" id="IPR010977">
    <property type="entry name" value="Aromatic_deC"/>
</dbReference>
<dbReference type="InterPro" id="IPR015422">
    <property type="entry name" value="PyrdxlP-dep_Trfase_small"/>
</dbReference>
<evidence type="ECO:0000256" key="2">
    <source>
        <dbReference type="ARBA" id="ARBA00009533"/>
    </source>
</evidence>
<dbReference type="InterPro" id="IPR015421">
    <property type="entry name" value="PyrdxlP-dep_Trfase_major"/>
</dbReference>
<evidence type="ECO:0000256" key="4">
    <source>
        <dbReference type="ARBA" id="ARBA00022898"/>
    </source>
</evidence>
<dbReference type="GO" id="GO:0019752">
    <property type="term" value="P:carboxylic acid metabolic process"/>
    <property type="evidence" value="ECO:0007669"/>
    <property type="project" value="InterPro"/>
</dbReference>
<dbReference type="GO" id="GO:0004058">
    <property type="term" value="F:aromatic-L-amino-acid decarboxylase activity"/>
    <property type="evidence" value="ECO:0007669"/>
    <property type="project" value="UniProtKB-ARBA"/>
</dbReference>
<organism evidence="8 9">
    <name type="scientific">Candidatus Scybalocola faecigallinarum</name>
    <dbReference type="NCBI Taxonomy" id="2840941"/>
    <lineage>
        <taxon>Bacteria</taxon>
        <taxon>Bacillati</taxon>
        <taxon>Bacillota</taxon>
        <taxon>Clostridia</taxon>
        <taxon>Lachnospirales</taxon>
        <taxon>Lachnospiraceae</taxon>
        <taxon>Lachnospiraceae incertae sedis</taxon>
        <taxon>Candidatus Scybalocola (ex Gilroy et al. 2021)</taxon>
    </lineage>
</organism>
<dbReference type="PANTHER" id="PTHR11999">
    <property type="entry name" value="GROUP II PYRIDOXAL-5-PHOSPHATE DECARBOXYLASE"/>
    <property type="match status" value="1"/>
</dbReference>
<evidence type="ECO:0000313" key="9">
    <source>
        <dbReference type="Proteomes" id="UP000823927"/>
    </source>
</evidence>
<reference evidence="8" key="2">
    <citation type="journal article" date="2021" name="PeerJ">
        <title>Extensive microbial diversity within the chicken gut microbiome revealed by metagenomics and culture.</title>
        <authorList>
            <person name="Gilroy R."/>
            <person name="Ravi A."/>
            <person name="Getino M."/>
            <person name="Pursley I."/>
            <person name="Horton D.L."/>
            <person name="Alikhan N.F."/>
            <person name="Baker D."/>
            <person name="Gharbi K."/>
            <person name="Hall N."/>
            <person name="Watson M."/>
            <person name="Adriaenssens E.M."/>
            <person name="Foster-Nyarko E."/>
            <person name="Jarju S."/>
            <person name="Secka A."/>
            <person name="Antonio M."/>
            <person name="Oren A."/>
            <person name="Chaudhuri R.R."/>
            <person name="La Ragione R."/>
            <person name="Hildebrand F."/>
            <person name="Pallen M.J."/>
        </authorList>
    </citation>
    <scope>NUCLEOTIDE SEQUENCE</scope>
    <source>
        <strain evidence="8">CHK178-757</strain>
    </source>
</reference>
<dbReference type="GO" id="GO:0006520">
    <property type="term" value="P:amino acid metabolic process"/>
    <property type="evidence" value="ECO:0007669"/>
    <property type="project" value="InterPro"/>
</dbReference>
<reference evidence="8" key="1">
    <citation type="submission" date="2020-10" db="EMBL/GenBank/DDBJ databases">
        <authorList>
            <person name="Gilroy R."/>
        </authorList>
    </citation>
    <scope>NUCLEOTIDE SEQUENCE</scope>
    <source>
        <strain evidence="8">CHK178-757</strain>
    </source>
</reference>
<evidence type="ECO:0000313" key="8">
    <source>
        <dbReference type="EMBL" id="HIS46849.1"/>
    </source>
</evidence>
<dbReference type="GO" id="GO:0030170">
    <property type="term" value="F:pyridoxal phosphate binding"/>
    <property type="evidence" value="ECO:0007669"/>
    <property type="project" value="InterPro"/>
</dbReference>
<comment type="similarity">
    <text evidence="2 7">Belongs to the group II decarboxylase family.</text>
</comment>
<dbReference type="Proteomes" id="UP000823927">
    <property type="component" value="Unassembled WGS sequence"/>
</dbReference>
<evidence type="ECO:0000256" key="6">
    <source>
        <dbReference type="PIRSR" id="PIRSR602129-50"/>
    </source>
</evidence>
<dbReference type="Gene3D" id="3.90.1150.10">
    <property type="entry name" value="Aspartate Aminotransferase, domain 1"/>
    <property type="match status" value="1"/>
</dbReference>
<name>A0A9D1F3J4_9FIRM</name>
<proteinExistence type="inferred from homology"/>
<keyword evidence="8" id="KW-0808">Transferase</keyword>
<comment type="cofactor">
    <cofactor evidence="1 6 7">
        <name>pyridoxal 5'-phosphate</name>
        <dbReference type="ChEBI" id="CHEBI:597326"/>
    </cofactor>
</comment>
<dbReference type="GO" id="GO:0008483">
    <property type="term" value="F:transaminase activity"/>
    <property type="evidence" value="ECO:0007669"/>
    <property type="project" value="UniProtKB-KW"/>
</dbReference>
<keyword evidence="8" id="KW-0032">Aminotransferase</keyword>
<dbReference type="InterPro" id="IPR021115">
    <property type="entry name" value="Pyridoxal-P_BS"/>
</dbReference>
<accession>A0A9D1F3J4</accession>
<dbReference type="Pfam" id="PF00282">
    <property type="entry name" value="Pyridoxal_deC"/>
    <property type="match status" value="1"/>
</dbReference>
<keyword evidence="5 7" id="KW-0456">Lyase</keyword>
<dbReference type="InterPro" id="IPR015424">
    <property type="entry name" value="PyrdxlP-dep_Trfase"/>
</dbReference>
<evidence type="ECO:0000256" key="3">
    <source>
        <dbReference type="ARBA" id="ARBA00022793"/>
    </source>
</evidence>
<dbReference type="PRINTS" id="PR00800">
    <property type="entry name" value="YHDCRBOXLASE"/>
</dbReference>
<feature type="modified residue" description="N6-(pyridoxal phosphate)lysine" evidence="6">
    <location>
        <position position="291"/>
    </location>
</feature>
<dbReference type="InterPro" id="IPR002129">
    <property type="entry name" value="PyrdxlP-dep_de-COase"/>
</dbReference>
<evidence type="ECO:0000256" key="1">
    <source>
        <dbReference type="ARBA" id="ARBA00001933"/>
    </source>
</evidence>
<evidence type="ECO:0000256" key="5">
    <source>
        <dbReference type="ARBA" id="ARBA00023239"/>
    </source>
</evidence>
<dbReference type="EMBL" id="DVIT01000016">
    <property type="protein sequence ID" value="HIS46849.1"/>
    <property type="molecule type" value="Genomic_DNA"/>
</dbReference>
<dbReference type="AlphaFoldDB" id="A0A9D1F3J4"/>
<dbReference type="PANTHER" id="PTHR11999:SF70">
    <property type="entry name" value="MIP05841P"/>
    <property type="match status" value="1"/>
</dbReference>
<gene>
    <name evidence="8" type="ORF">IAB46_04655</name>
</gene>
<dbReference type="SUPFAM" id="SSF53383">
    <property type="entry name" value="PLP-dependent transferases"/>
    <property type="match status" value="1"/>
</dbReference>
<keyword evidence="3" id="KW-0210">Decarboxylase</keyword>
<protein>
    <submittedName>
        <fullName evidence="8">Aminotransferase class V-fold PLP-dependent enzyme</fullName>
    </submittedName>
</protein>
<comment type="caution">
    <text evidence="8">The sequence shown here is derived from an EMBL/GenBank/DDBJ whole genome shotgun (WGS) entry which is preliminary data.</text>
</comment>
<dbReference type="Gene3D" id="3.90.1150.170">
    <property type="match status" value="1"/>
</dbReference>
<dbReference type="Gene3D" id="3.40.640.10">
    <property type="entry name" value="Type I PLP-dependent aspartate aminotransferase-like (Major domain)"/>
    <property type="match status" value="1"/>
</dbReference>
<dbReference type="PROSITE" id="PS00392">
    <property type="entry name" value="DDC_GAD_HDC_YDC"/>
    <property type="match status" value="1"/>
</dbReference>